<dbReference type="EMBL" id="JAPTGG010000001">
    <property type="protein sequence ID" value="MCZ0863959.1"/>
    <property type="molecule type" value="Genomic_DNA"/>
</dbReference>
<comment type="subunit">
    <text evidence="1">Monomer in both c-di-GMP-bound and free forms.</text>
</comment>
<keyword evidence="1" id="KW-0973">c-di-GMP</keyword>
<gene>
    <name evidence="3" type="ORF">O0V09_02035</name>
</gene>
<feature type="domain" description="PilZ" evidence="2">
    <location>
        <begin position="5"/>
        <end position="101"/>
    </location>
</feature>
<dbReference type="PIRSF" id="PIRSF028141">
    <property type="entry name" value="C-di-GMP_BP_PA4608"/>
    <property type="match status" value="1"/>
</dbReference>
<dbReference type="Pfam" id="PF07238">
    <property type="entry name" value="PilZ"/>
    <property type="match status" value="1"/>
</dbReference>
<dbReference type="RefSeq" id="WP_258330105.1">
    <property type="nucleotide sequence ID" value="NZ_JAPTGG010000001.1"/>
</dbReference>
<evidence type="ECO:0000313" key="4">
    <source>
        <dbReference type="Proteomes" id="UP001069090"/>
    </source>
</evidence>
<keyword evidence="1" id="KW-0547">Nucleotide-binding</keyword>
<dbReference type="InterPro" id="IPR009875">
    <property type="entry name" value="PilZ_domain"/>
</dbReference>
<sequence length="119" mass="13355">MSSNERRSFSRIAFQAETSIQQGADLWAVELIDVSLKGLLIKKPDDWSGNRELAFHISIHLGDNTDITMTALERHDDDGQLGFECQHIDIDSIAHLRRLVELNLGDASLLERELATLGQ</sequence>
<evidence type="ECO:0000313" key="3">
    <source>
        <dbReference type="EMBL" id="MCZ0863959.1"/>
    </source>
</evidence>
<proteinExistence type="predicted"/>
<dbReference type="SUPFAM" id="SSF141371">
    <property type="entry name" value="PilZ domain-like"/>
    <property type="match status" value="1"/>
</dbReference>
<evidence type="ECO:0000256" key="1">
    <source>
        <dbReference type="PIRNR" id="PIRNR028141"/>
    </source>
</evidence>
<keyword evidence="4" id="KW-1185">Reference proteome</keyword>
<evidence type="ECO:0000259" key="2">
    <source>
        <dbReference type="Pfam" id="PF07238"/>
    </source>
</evidence>
<dbReference type="GO" id="GO:0035438">
    <property type="term" value="F:cyclic-di-GMP binding"/>
    <property type="evidence" value="ECO:0007669"/>
    <property type="project" value="InterPro"/>
</dbReference>
<organism evidence="3 4">
    <name type="scientific">Dasania phycosphaerae</name>
    <dbReference type="NCBI Taxonomy" id="2950436"/>
    <lineage>
        <taxon>Bacteria</taxon>
        <taxon>Pseudomonadati</taxon>
        <taxon>Pseudomonadota</taxon>
        <taxon>Gammaproteobacteria</taxon>
        <taxon>Cellvibrionales</taxon>
        <taxon>Spongiibacteraceae</taxon>
        <taxon>Dasania</taxon>
    </lineage>
</organism>
<accession>A0A9J6RIB9</accession>
<dbReference type="AlphaFoldDB" id="A0A9J6RIB9"/>
<comment type="caution">
    <text evidence="3">The sequence shown here is derived from an EMBL/GenBank/DDBJ whole genome shotgun (WGS) entry which is preliminary data.</text>
</comment>
<comment type="function">
    <text evidence="1">Binds the second messenger bis-(3'-5') cyclic dimeric guanosine monophosphate (c-di-GMP). Can bind two c-di-GMP molecules per monomer. May play a role in bacterial second-messenger regulated processes. Binding to c-di-GMP induces a conformational change of the C- and N-termini resulting in the exposure of a highly negative surface on one side of the protein to a possible effector protein.</text>
</comment>
<reference evidence="3 4" key="1">
    <citation type="submission" date="2022-12" db="EMBL/GenBank/DDBJ databases">
        <title>Dasania phycosphaerae sp. nov., isolated from particulate material of the south coast of Korea.</title>
        <authorList>
            <person name="Jiang Y."/>
        </authorList>
    </citation>
    <scope>NUCLEOTIDE SEQUENCE [LARGE SCALE GENOMIC DNA]</scope>
    <source>
        <strain evidence="3 4">GY-19</strain>
    </source>
</reference>
<dbReference type="Proteomes" id="UP001069090">
    <property type="component" value="Unassembled WGS sequence"/>
</dbReference>
<name>A0A9J6RIB9_9GAMM</name>
<protein>
    <recommendedName>
        <fullName evidence="1">Cyclic diguanosine monophosphate-binding protein</fullName>
        <shortName evidence="1">c-di-GMP-binding protein</shortName>
    </recommendedName>
    <alternativeName>
        <fullName evidence="1">Pilz domain-containing protein</fullName>
    </alternativeName>
</protein>
<dbReference type="Gene3D" id="2.40.10.220">
    <property type="entry name" value="predicted glycosyltransferase like domains"/>
    <property type="match status" value="1"/>
</dbReference>
<dbReference type="InterPro" id="IPR027021">
    <property type="entry name" value="C-di-GMP_BP_PA4608"/>
</dbReference>